<feature type="transmembrane region" description="Helical" evidence="1">
    <location>
        <begin position="7"/>
        <end position="27"/>
    </location>
</feature>
<protein>
    <recommendedName>
        <fullName evidence="4">DNA (Cytosine-5)-methyltransferase DRM1/2</fullName>
    </recommendedName>
</protein>
<dbReference type="GO" id="GO:0003886">
    <property type="term" value="F:DNA (cytosine-5-)-methyltransferase activity"/>
    <property type="evidence" value="ECO:0007669"/>
    <property type="project" value="TreeGrafter"/>
</dbReference>
<evidence type="ECO:0000313" key="3">
    <source>
        <dbReference type="Proteomes" id="UP000436088"/>
    </source>
</evidence>
<accession>A0A6A2ZTI2</accession>
<dbReference type="AlphaFoldDB" id="A0A6A2ZTI2"/>
<comment type="caution">
    <text evidence="2">The sequence shown here is derived from an EMBL/GenBank/DDBJ whole genome shotgun (WGS) entry which is preliminary data.</text>
</comment>
<evidence type="ECO:0008006" key="4">
    <source>
        <dbReference type="Google" id="ProtNLM"/>
    </source>
</evidence>
<dbReference type="PANTHER" id="PTHR23068">
    <property type="entry name" value="DNA CYTOSINE-5- -METHYLTRANSFERASE 3-RELATED"/>
    <property type="match status" value="1"/>
</dbReference>
<keyword evidence="3" id="KW-1185">Reference proteome</keyword>
<reference evidence="2" key="1">
    <citation type="submission" date="2019-09" db="EMBL/GenBank/DDBJ databases">
        <title>Draft genome information of white flower Hibiscus syriacus.</title>
        <authorList>
            <person name="Kim Y.-M."/>
        </authorList>
    </citation>
    <scope>NUCLEOTIDE SEQUENCE [LARGE SCALE GENOMIC DNA]</scope>
    <source>
        <strain evidence="2">YM2019G1</strain>
    </source>
</reference>
<gene>
    <name evidence="2" type="ORF">F3Y22_tig00110776pilonHSYRG00048</name>
</gene>
<keyword evidence="1" id="KW-0472">Membrane</keyword>
<evidence type="ECO:0000256" key="1">
    <source>
        <dbReference type="SAM" id="Phobius"/>
    </source>
</evidence>
<dbReference type="InterPro" id="IPR050390">
    <property type="entry name" value="C5-Methyltransferase"/>
</dbReference>
<organism evidence="2 3">
    <name type="scientific">Hibiscus syriacus</name>
    <name type="common">Rose of Sharon</name>
    <dbReference type="NCBI Taxonomy" id="106335"/>
    <lineage>
        <taxon>Eukaryota</taxon>
        <taxon>Viridiplantae</taxon>
        <taxon>Streptophyta</taxon>
        <taxon>Embryophyta</taxon>
        <taxon>Tracheophyta</taxon>
        <taxon>Spermatophyta</taxon>
        <taxon>Magnoliopsida</taxon>
        <taxon>eudicotyledons</taxon>
        <taxon>Gunneridae</taxon>
        <taxon>Pentapetalae</taxon>
        <taxon>rosids</taxon>
        <taxon>malvids</taxon>
        <taxon>Malvales</taxon>
        <taxon>Malvaceae</taxon>
        <taxon>Malvoideae</taxon>
        <taxon>Hibiscus</taxon>
    </lineage>
</organism>
<keyword evidence="1" id="KW-1133">Transmembrane helix</keyword>
<dbReference type="Proteomes" id="UP000436088">
    <property type="component" value="Unassembled WGS sequence"/>
</dbReference>
<sequence length="522" mass="57498">MVTHLSFNMCAVVFISSGIFIAAVVMWQQLIGEHDGGAVEVEVAEQLEGLPNGPEVLSSCIVGLTDDPKVLRMTLRFFLKTSCTEGLTDDPKVLKTSCTEGLTDDPKVLKTSCTEGLTDDPKVLKTSCTEGLTDDPKVLKTSCTEGLTDDPKVLKTSCTKGLTDDPKALKTSCTEGLTDDPKILKTSCIEGLTDDLKALKTSCTEGLTNVGNSLLSAHFLDLEGSSRTKWYKSLGNSFQADTDDFTDIDSSSDTEEILNSDSDEENKLLNLTKMGYSEAKASIAMERYGPDSSIVELTDFICAAQMAKAADALFPITQRTFPEDAIRLPYSYYENVALATVGVWTEMSRDPRTKLNCLQICTGSVKLIEKICKAFEAYDDEPPSSVQKYVLDECRKGNMVWVGRNKVVPLKPDEVEILLELNGDRLEQLMNRFGKFDLVVGSIQYNNLIGRNKHHRDELKDFCWCSSCNDCYSDCLFAAPKYSLLITFTLPEPWKGGDLFIPIIHLNGTHRSVIGGSARDMD</sequence>
<proteinExistence type="predicted"/>
<dbReference type="GO" id="GO:0005634">
    <property type="term" value="C:nucleus"/>
    <property type="evidence" value="ECO:0007669"/>
    <property type="project" value="TreeGrafter"/>
</dbReference>
<keyword evidence="1" id="KW-0812">Transmembrane</keyword>
<evidence type="ECO:0000313" key="2">
    <source>
        <dbReference type="EMBL" id="KAE8694747.1"/>
    </source>
</evidence>
<dbReference type="EMBL" id="VEPZ02001106">
    <property type="protein sequence ID" value="KAE8694747.1"/>
    <property type="molecule type" value="Genomic_DNA"/>
</dbReference>
<dbReference type="PANTHER" id="PTHR23068:SF25">
    <property type="entry name" value="DNA (CYTOSINE-5)-METHYLTRANSFERASE DRM2"/>
    <property type="match status" value="1"/>
</dbReference>
<name>A0A6A2ZTI2_HIBSY</name>